<accession>A0ABQ2K5J9</accession>
<gene>
    <name evidence="4" type="ORF">GCM10011349_47060</name>
</gene>
<dbReference type="EMBL" id="BMLK01000057">
    <property type="protein sequence ID" value="GGN62925.1"/>
    <property type="molecule type" value="Genomic_DNA"/>
</dbReference>
<dbReference type="PROSITE" id="PS50893">
    <property type="entry name" value="ABC_TRANSPORTER_2"/>
    <property type="match status" value="1"/>
</dbReference>
<name>A0ABQ2K5J9_9SPHN</name>
<dbReference type="RefSeq" id="WP_188823878.1">
    <property type="nucleotide sequence ID" value="NZ_BMLK01000057.1"/>
</dbReference>
<comment type="caution">
    <text evidence="4">The sequence shown here is derived from an EMBL/GenBank/DDBJ whole genome shotgun (WGS) entry which is preliminary data.</text>
</comment>
<evidence type="ECO:0000256" key="1">
    <source>
        <dbReference type="ARBA" id="ARBA00022741"/>
    </source>
</evidence>
<dbReference type="InterPro" id="IPR015854">
    <property type="entry name" value="ABC_transpr_LolD-like"/>
</dbReference>
<dbReference type="InterPro" id="IPR003593">
    <property type="entry name" value="AAA+_ATPase"/>
</dbReference>
<dbReference type="PANTHER" id="PTHR24220:SF684">
    <property type="entry name" value="FE(3+) IONS IMPORT ATP-BINDING PROTEIN FBPC"/>
    <property type="match status" value="1"/>
</dbReference>
<dbReference type="InterPro" id="IPR017871">
    <property type="entry name" value="ABC_transporter-like_CS"/>
</dbReference>
<keyword evidence="1" id="KW-0547">Nucleotide-binding</keyword>
<dbReference type="Pfam" id="PF00005">
    <property type="entry name" value="ABC_tran"/>
    <property type="match status" value="1"/>
</dbReference>
<feature type="domain" description="ABC transporter" evidence="3">
    <location>
        <begin position="9"/>
        <end position="266"/>
    </location>
</feature>
<reference evidence="5" key="1">
    <citation type="journal article" date="2019" name="Int. J. Syst. Evol. Microbiol.">
        <title>The Global Catalogue of Microorganisms (GCM) 10K type strain sequencing project: providing services to taxonomists for standard genome sequencing and annotation.</title>
        <authorList>
            <consortium name="The Broad Institute Genomics Platform"/>
            <consortium name="The Broad Institute Genome Sequencing Center for Infectious Disease"/>
            <person name="Wu L."/>
            <person name="Ma J."/>
        </authorList>
    </citation>
    <scope>NUCLEOTIDE SEQUENCE [LARGE SCALE GENOMIC DNA]</scope>
    <source>
        <strain evidence="5">CGMCC 1.6784</strain>
    </source>
</reference>
<protein>
    <recommendedName>
        <fullName evidence="3">ABC transporter domain-containing protein</fullName>
    </recommendedName>
</protein>
<keyword evidence="2" id="KW-0067">ATP-binding</keyword>
<evidence type="ECO:0000313" key="5">
    <source>
        <dbReference type="Proteomes" id="UP000605099"/>
    </source>
</evidence>
<evidence type="ECO:0000256" key="2">
    <source>
        <dbReference type="ARBA" id="ARBA00022840"/>
    </source>
</evidence>
<evidence type="ECO:0000313" key="4">
    <source>
        <dbReference type="EMBL" id="GGN62925.1"/>
    </source>
</evidence>
<dbReference type="Gene3D" id="3.40.50.300">
    <property type="entry name" value="P-loop containing nucleotide triphosphate hydrolases"/>
    <property type="match status" value="1"/>
</dbReference>
<dbReference type="InterPro" id="IPR003439">
    <property type="entry name" value="ABC_transporter-like_ATP-bd"/>
</dbReference>
<sequence length="288" mass="31702">MIVPAENMLRLEELSILRRDEPPLVEGLSIAVGAGEILAIVGRSGIGKSSILNVVAGFVTQQGRPNASPWHWFWRKDDLQYQGSVFVNGATIDGSPPELRKPIGMVMQGGVVYEHMSVLENVTFPLRAAGLRDAQKLREEALRLLHEVELFDDLKGKALDQHLTGKARSLSGGERQRLALARALAKNPSVFLLDEAFANLDPVLRGDLFDRFTRLIVGQSRCAMVVTHDLSDLAKVQRVLLLGPGDDGPGYCSYRRESSNVFTIESSCGDGSDYWQTWHHRICAAAAE</sequence>
<proteinExistence type="predicted"/>
<keyword evidence="5" id="KW-1185">Reference proteome</keyword>
<organism evidence="4 5">
    <name type="scientific">Novosphingobium indicum</name>
    <dbReference type="NCBI Taxonomy" id="462949"/>
    <lineage>
        <taxon>Bacteria</taxon>
        <taxon>Pseudomonadati</taxon>
        <taxon>Pseudomonadota</taxon>
        <taxon>Alphaproteobacteria</taxon>
        <taxon>Sphingomonadales</taxon>
        <taxon>Sphingomonadaceae</taxon>
        <taxon>Novosphingobium</taxon>
    </lineage>
</organism>
<dbReference type="SMART" id="SM00382">
    <property type="entry name" value="AAA"/>
    <property type="match status" value="1"/>
</dbReference>
<dbReference type="PANTHER" id="PTHR24220">
    <property type="entry name" value="IMPORT ATP-BINDING PROTEIN"/>
    <property type="match status" value="1"/>
</dbReference>
<evidence type="ECO:0000259" key="3">
    <source>
        <dbReference type="PROSITE" id="PS50893"/>
    </source>
</evidence>
<dbReference type="Proteomes" id="UP000605099">
    <property type="component" value="Unassembled WGS sequence"/>
</dbReference>
<dbReference type="PROSITE" id="PS00211">
    <property type="entry name" value="ABC_TRANSPORTER_1"/>
    <property type="match status" value="1"/>
</dbReference>
<dbReference type="SUPFAM" id="SSF52540">
    <property type="entry name" value="P-loop containing nucleoside triphosphate hydrolases"/>
    <property type="match status" value="1"/>
</dbReference>
<dbReference type="InterPro" id="IPR027417">
    <property type="entry name" value="P-loop_NTPase"/>
</dbReference>